<evidence type="ECO:0000259" key="4">
    <source>
        <dbReference type="Pfam" id="PF25054"/>
    </source>
</evidence>
<dbReference type="EnsemblPlants" id="Zm00001eb244610_T001">
    <property type="protein sequence ID" value="Zm00001eb244610_P001"/>
    <property type="gene ID" value="Zm00001eb244610"/>
</dbReference>
<reference evidence="5" key="2">
    <citation type="submission" date="2019-07" db="EMBL/GenBank/DDBJ databases">
        <authorList>
            <person name="Seetharam A."/>
            <person name="Woodhouse M."/>
            <person name="Cannon E."/>
        </authorList>
    </citation>
    <scope>NUCLEOTIDE SEQUENCE [LARGE SCALE GENOMIC DNA]</scope>
    <source>
        <strain evidence="5">cv. B73</strain>
    </source>
</reference>
<feature type="compositionally biased region" description="Basic residues" evidence="3">
    <location>
        <begin position="119"/>
        <end position="134"/>
    </location>
</feature>
<reference evidence="5" key="3">
    <citation type="submission" date="2021-05" db="UniProtKB">
        <authorList>
            <consortium name="EnsemblPlants"/>
        </authorList>
    </citation>
    <scope>IDENTIFICATION</scope>
    <source>
        <strain evidence="5">cv. B73</strain>
    </source>
</reference>
<keyword evidence="6" id="KW-1185">Reference proteome</keyword>
<organism evidence="5 6">
    <name type="scientific">Zea mays</name>
    <name type="common">Maize</name>
    <dbReference type="NCBI Taxonomy" id="4577"/>
    <lineage>
        <taxon>Eukaryota</taxon>
        <taxon>Viridiplantae</taxon>
        <taxon>Streptophyta</taxon>
        <taxon>Embryophyta</taxon>
        <taxon>Tracheophyta</taxon>
        <taxon>Spermatophyta</taxon>
        <taxon>Magnoliopsida</taxon>
        <taxon>Liliopsida</taxon>
        <taxon>Poales</taxon>
        <taxon>Poaceae</taxon>
        <taxon>PACMAD clade</taxon>
        <taxon>Panicoideae</taxon>
        <taxon>Andropogonodae</taxon>
        <taxon>Andropogoneae</taxon>
        <taxon>Tripsacinae</taxon>
        <taxon>Zea</taxon>
    </lineage>
</organism>
<feature type="region of interest" description="Disordered" evidence="3">
    <location>
        <begin position="85"/>
        <end position="134"/>
    </location>
</feature>
<dbReference type="PANTHER" id="PTHR33779:SF25">
    <property type="entry name" value="ZINC FINGER PHD-TYPE DOMAIN-CONTAINING PROTEIN"/>
    <property type="match status" value="1"/>
</dbReference>
<dbReference type="AlphaFoldDB" id="A0A804PIQ5"/>
<evidence type="ECO:0000256" key="3">
    <source>
        <dbReference type="SAM" id="MobiDB-lite"/>
    </source>
</evidence>
<gene>
    <name evidence="5" type="primary">LOC103627320</name>
</gene>
<dbReference type="InterPro" id="IPR011011">
    <property type="entry name" value="Znf_FYVE_PHD"/>
</dbReference>
<protein>
    <recommendedName>
        <fullName evidence="4">PHD-type zinc finger plants domain-containing protein</fullName>
    </recommendedName>
</protein>
<evidence type="ECO:0000256" key="1">
    <source>
        <dbReference type="ARBA" id="ARBA00022771"/>
    </source>
</evidence>
<dbReference type="SUPFAM" id="SSF57903">
    <property type="entry name" value="FYVE/PHD zinc finger"/>
    <property type="match status" value="1"/>
</dbReference>
<dbReference type="GeneID" id="103627320"/>
<name>A0A804PIQ5_MAIZE</name>
<sequence>MASSLGSDDSAGSAAAVCCMCGDHGLPLELYRCDLCRIRTQHRYCSDLYPAAAAAGPYRSCNWCLRQGGADVGGGCHSPSPVNKVSAAAGTGTRRRISINGSRGDGESATAMDAPAGQRSRRTPGSRSRSLKRAVKKERCSGRSRCSRRCLRKRGGWCSLPSRGSR</sequence>
<dbReference type="Proteomes" id="UP000007305">
    <property type="component" value="Chromosome 5"/>
</dbReference>
<dbReference type="Gramene" id="Zm00001eb244610_T001">
    <property type="protein sequence ID" value="Zm00001eb244610_P001"/>
    <property type="gene ID" value="Zm00001eb244610"/>
</dbReference>
<feature type="domain" description="PHD-type zinc finger plants" evidence="4">
    <location>
        <begin position="19"/>
        <end position="64"/>
    </location>
</feature>
<keyword evidence="1" id="KW-0479">Metal-binding</keyword>
<dbReference type="InterPro" id="IPR056874">
    <property type="entry name" value="PHD_dom_pln"/>
</dbReference>
<dbReference type="OrthoDB" id="1935489at2759"/>
<reference evidence="6" key="1">
    <citation type="journal article" date="2009" name="Science">
        <title>The B73 maize genome: complexity, diversity, and dynamics.</title>
        <authorList>
            <person name="Schnable P.S."/>
            <person name="Ware D."/>
            <person name="Fulton R.S."/>
            <person name="Stein J.C."/>
            <person name="Wei F."/>
            <person name="Pasternak S."/>
            <person name="Liang C."/>
            <person name="Zhang J."/>
            <person name="Fulton L."/>
            <person name="Graves T.A."/>
            <person name="Minx P."/>
            <person name="Reily A.D."/>
            <person name="Courtney L."/>
            <person name="Kruchowski S.S."/>
            <person name="Tomlinson C."/>
            <person name="Strong C."/>
            <person name="Delehaunty K."/>
            <person name="Fronick C."/>
            <person name="Courtney B."/>
            <person name="Rock S.M."/>
            <person name="Belter E."/>
            <person name="Du F."/>
            <person name="Kim K."/>
            <person name="Abbott R.M."/>
            <person name="Cotton M."/>
            <person name="Levy A."/>
            <person name="Marchetto P."/>
            <person name="Ochoa K."/>
            <person name="Jackson S.M."/>
            <person name="Gillam B."/>
            <person name="Chen W."/>
            <person name="Yan L."/>
            <person name="Higginbotham J."/>
            <person name="Cardenas M."/>
            <person name="Waligorski J."/>
            <person name="Applebaum E."/>
            <person name="Phelps L."/>
            <person name="Falcone J."/>
            <person name="Kanchi K."/>
            <person name="Thane T."/>
            <person name="Scimone A."/>
            <person name="Thane N."/>
            <person name="Henke J."/>
            <person name="Wang T."/>
            <person name="Ruppert J."/>
            <person name="Shah N."/>
            <person name="Rotter K."/>
            <person name="Hodges J."/>
            <person name="Ingenthron E."/>
            <person name="Cordes M."/>
            <person name="Kohlberg S."/>
            <person name="Sgro J."/>
            <person name="Delgado B."/>
            <person name="Mead K."/>
            <person name="Chinwalla A."/>
            <person name="Leonard S."/>
            <person name="Crouse K."/>
            <person name="Collura K."/>
            <person name="Kudrna D."/>
            <person name="Currie J."/>
            <person name="He R."/>
            <person name="Angelova A."/>
            <person name="Rajasekar S."/>
            <person name="Mueller T."/>
            <person name="Lomeli R."/>
            <person name="Scara G."/>
            <person name="Ko A."/>
            <person name="Delaney K."/>
            <person name="Wissotski M."/>
            <person name="Lopez G."/>
            <person name="Campos D."/>
            <person name="Braidotti M."/>
            <person name="Ashley E."/>
            <person name="Golser W."/>
            <person name="Kim H."/>
            <person name="Lee S."/>
            <person name="Lin J."/>
            <person name="Dujmic Z."/>
            <person name="Kim W."/>
            <person name="Talag J."/>
            <person name="Zuccolo A."/>
            <person name="Fan C."/>
            <person name="Sebastian A."/>
            <person name="Kramer M."/>
            <person name="Spiegel L."/>
            <person name="Nascimento L."/>
            <person name="Zutavern T."/>
            <person name="Miller B."/>
            <person name="Ambroise C."/>
            <person name="Muller S."/>
            <person name="Spooner W."/>
            <person name="Narechania A."/>
            <person name="Ren L."/>
            <person name="Wei S."/>
            <person name="Kumari S."/>
            <person name="Faga B."/>
            <person name="Levy M.J."/>
            <person name="McMahan L."/>
            <person name="Van Buren P."/>
            <person name="Vaughn M.W."/>
            <person name="Ying K."/>
            <person name="Yeh C.-T."/>
            <person name="Emrich S.J."/>
            <person name="Jia Y."/>
            <person name="Kalyanaraman A."/>
            <person name="Hsia A.-P."/>
            <person name="Barbazuk W.B."/>
            <person name="Baucom R.S."/>
            <person name="Brutnell T.P."/>
            <person name="Carpita N.C."/>
            <person name="Chaparro C."/>
            <person name="Chia J.-M."/>
            <person name="Deragon J.-M."/>
            <person name="Estill J.C."/>
            <person name="Fu Y."/>
            <person name="Jeddeloh J.A."/>
            <person name="Han Y."/>
            <person name="Lee H."/>
            <person name="Li P."/>
            <person name="Lisch D.R."/>
            <person name="Liu S."/>
            <person name="Liu Z."/>
            <person name="Nagel D.H."/>
            <person name="McCann M.C."/>
            <person name="SanMiguel P."/>
            <person name="Myers A.M."/>
            <person name="Nettleton D."/>
            <person name="Nguyen J."/>
            <person name="Penning B.W."/>
            <person name="Ponnala L."/>
            <person name="Schneider K.L."/>
            <person name="Schwartz D.C."/>
            <person name="Sharma A."/>
            <person name="Soderlund C."/>
            <person name="Springer N.M."/>
            <person name="Sun Q."/>
            <person name="Wang H."/>
            <person name="Waterman M."/>
            <person name="Westerman R."/>
            <person name="Wolfgruber T.K."/>
            <person name="Yang L."/>
            <person name="Yu Y."/>
            <person name="Zhang L."/>
            <person name="Zhou S."/>
            <person name="Zhu Q."/>
            <person name="Bennetzen J.L."/>
            <person name="Dawe R.K."/>
            <person name="Jiang J."/>
            <person name="Jiang N."/>
            <person name="Presting G.G."/>
            <person name="Wessler S.R."/>
            <person name="Aluru S."/>
            <person name="Martienssen R.A."/>
            <person name="Clifton S.W."/>
            <person name="McCombie W.R."/>
            <person name="Wing R.A."/>
            <person name="Wilson R.K."/>
        </authorList>
    </citation>
    <scope>NUCLEOTIDE SEQUENCE [LARGE SCALE GENOMIC DNA]</scope>
    <source>
        <strain evidence="6">cv. B73</strain>
    </source>
</reference>
<keyword evidence="1" id="KW-0863">Zinc-finger</keyword>
<dbReference type="KEGG" id="zma:103627320"/>
<accession>A0A804PIQ5</accession>
<dbReference type="InParanoid" id="A0A804PIQ5"/>
<keyword evidence="2" id="KW-0862">Zinc</keyword>
<evidence type="ECO:0000313" key="6">
    <source>
        <dbReference type="Proteomes" id="UP000007305"/>
    </source>
</evidence>
<evidence type="ECO:0000313" key="5">
    <source>
        <dbReference type="EnsemblPlants" id="Zm00001eb244610_P001"/>
    </source>
</evidence>
<dbReference type="PANTHER" id="PTHR33779">
    <property type="entry name" value="EXPRESSED PROTEIN"/>
    <property type="match status" value="1"/>
</dbReference>
<dbReference type="Pfam" id="PF25054">
    <property type="entry name" value="PHD_pln"/>
    <property type="match status" value="1"/>
</dbReference>
<dbReference type="RefSeq" id="XP_008645849.1">
    <property type="nucleotide sequence ID" value="XM_008647627.4"/>
</dbReference>
<evidence type="ECO:0000256" key="2">
    <source>
        <dbReference type="ARBA" id="ARBA00022833"/>
    </source>
</evidence>
<proteinExistence type="predicted"/>
<dbReference type="GO" id="GO:0008270">
    <property type="term" value="F:zinc ion binding"/>
    <property type="evidence" value="ECO:0007669"/>
    <property type="project" value="UniProtKB-KW"/>
</dbReference>